<comment type="function">
    <text evidence="4">Catalyzes two steps in the biosynthesis of coenzyme A. In the first step cysteine is conjugated to 4'-phosphopantothenate to form 4-phosphopantothenoylcysteine, in the latter compound is decarboxylated to form 4'-phosphopantotheine.</text>
</comment>
<keyword evidence="2 3" id="KW-0456">Lyase</keyword>
<evidence type="ECO:0000313" key="8">
    <source>
        <dbReference type="Proteomes" id="UP000602653"/>
    </source>
</evidence>
<evidence type="ECO:0000313" key="7">
    <source>
        <dbReference type="EMBL" id="QRV02946.1"/>
    </source>
</evidence>
<organism evidence="7 8">
    <name type="scientific">Arcanobacterium phocisimile</name>
    <dbReference type="NCBI Taxonomy" id="1302235"/>
    <lineage>
        <taxon>Bacteria</taxon>
        <taxon>Bacillati</taxon>
        <taxon>Actinomycetota</taxon>
        <taxon>Actinomycetes</taxon>
        <taxon>Actinomycetales</taxon>
        <taxon>Actinomycetaceae</taxon>
        <taxon>Arcanobacterium</taxon>
    </lineage>
</organism>
<keyword evidence="3 4" id="KW-0288">FMN</keyword>
<comment type="function">
    <text evidence="3">Catalyzes two sequential steps in the biosynthesis of coenzyme A. In the first step cysteine is conjugated to 4'-phosphopantothenate to form 4-phosphopantothenoylcysteine. In the second step the latter compound is decarboxylated to form 4'-phosphopantotheine.</text>
</comment>
<dbReference type="GO" id="GO:0004632">
    <property type="term" value="F:phosphopantothenate--cysteine ligase activity"/>
    <property type="evidence" value="ECO:0007669"/>
    <property type="project" value="UniProtKB-EC"/>
</dbReference>
<proteinExistence type="inferred from homology"/>
<gene>
    <name evidence="3 7" type="primary">coaBC</name>
    <name evidence="7" type="ORF">JTE88_04300</name>
</gene>
<keyword evidence="3" id="KW-0511">Multifunctional enzyme</keyword>
<dbReference type="SUPFAM" id="SSF52507">
    <property type="entry name" value="Homo-oligomeric flavin-containing Cys decarboxylases, HFCD"/>
    <property type="match status" value="1"/>
</dbReference>
<dbReference type="Gene3D" id="3.40.50.10300">
    <property type="entry name" value="CoaB-like"/>
    <property type="match status" value="1"/>
</dbReference>
<comment type="similarity">
    <text evidence="3 4">In the N-terminal section; belongs to the HFCD (homo-oligomeric flavin containing Cys decarboxylase) superfamily.</text>
</comment>
<feature type="region of interest" description="Phosphopantothenate--cysteine ligase" evidence="3">
    <location>
        <begin position="210"/>
        <end position="426"/>
    </location>
</feature>
<dbReference type="Gene3D" id="3.40.50.1950">
    <property type="entry name" value="Flavin prenyltransferase-like"/>
    <property type="match status" value="1"/>
</dbReference>
<comment type="pathway">
    <text evidence="3 4">Cofactor biosynthesis; coenzyme A biosynthesis; CoA from (R)-pantothenate: step 3/5.</text>
</comment>
<comment type="caution">
    <text evidence="3">Lacks conserved residue(s) required for the propagation of feature annotation.</text>
</comment>
<dbReference type="HAMAP" id="MF_02225">
    <property type="entry name" value="CoaBC"/>
    <property type="match status" value="1"/>
</dbReference>
<dbReference type="PANTHER" id="PTHR14359:SF6">
    <property type="entry name" value="PHOSPHOPANTOTHENOYLCYSTEINE DECARBOXYLASE"/>
    <property type="match status" value="1"/>
</dbReference>
<feature type="domain" description="Flavoprotein" evidence="5">
    <location>
        <begin position="21"/>
        <end position="190"/>
    </location>
</feature>
<protein>
    <recommendedName>
        <fullName evidence="3">Coenzyme A biosynthesis bifunctional protein CoaBC</fullName>
    </recommendedName>
    <alternativeName>
        <fullName evidence="3">DNA/pantothenate metabolism flavoprotein</fullName>
    </alternativeName>
    <alternativeName>
        <fullName evidence="3">Phosphopantothenoylcysteine synthetase/decarboxylase</fullName>
        <shortName evidence="3">PPCS-PPCDC</shortName>
    </alternativeName>
    <domain>
        <recommendedName>
            <fullName evidence="3">Phosphopantothenoylcysteine decarboxylase</fullName>
            <shortName evidence="3">PPC decarboxylase</shortName>
            <shortName evidence="3">PPC-DC</shortName>
            <ecNumber evidence="3">4.1.1.36</ecNumber>
        </recommendedName>
        <alternativeName>
            <fullName evidence="3">CoaC</fullName>
        </alternativeName>
    </domain>
    <domain>
        <recommendedName>
            <fullName evidence="3">Phosphopantothenate--cysteine ligase</fullName>
            <ecNumber evidence="3">6.3.2.5</ecNumber>
        </recommendedName>
        <alternativeName>
            <fullName evidence="3">CoaB</fullName>
        </alternativeName>
        <alternativeName>
            <fullName evidence="3">Phosphopantothenoylcysteine synthetase</fullName>
            <shortName evidence="3">PPC synthetase</shortName>
            <shortName evidence="3">PPC-S</shortName>
        </alternativeName>
    </domain>
</protein>
<dbReference type="EMBL" id="CP070228">
    <property type="protein sequence ID" value="QRV02946.1"/>
    <property type="molecule type" value="Genomic_DNA"/>
</dbReference>
<feature type="binding site" evidence="3">
    <location>
        <position position="346"/>
    </location>
    <ligand>
        <name>CTP</name>
        <dbReference type="ChEBI" id="CHEBI:37563"/>
    </ligand>
</feature>
<name>A0ABX7III9_9ACTO</name>
<dbReference type="Pfam" id="PF04127">
    <property type="entry name" value="DFP"/>
    <property type="match status" value="1"/>
</dbReference>
<comment type="cofactor">
    <cofactor evidence="3">
        <name>FMN</name>
        <dbReference type="ChEBI" id="CHEBI:58210"/>
    </cofactor>
    <text evidence="3">Binds 1 FMN per subunit.</text>
</comment>
<comment type="cofactor">
    <cofactor evidence="3">
        <name>Mg(2+)</name>
        <dbReference type="ChEBI" id="CHEBI:18420"/>
    </cofactor>
</comment>
<dbReference type="Pfam" id="PF02441">
    <property type="entry name" value="Flavoprotein"/>
    <property type="match status" value="1"/>
</dbReference>
<accession>A0ABX7III9</accession>
<dbReference type="RefSeq" id="WP_204425626.1">
    <property type="nucleotide sequence ID" value="NZ_CP070228.1"/>
</dbReference>
<comment type="similarity">
    <text evidence="3 4">In the C-terminal section; belongs to the PPC synthetase family.</text>
</comment>
<feature type="domain" description="DNA/pantothenate metabolism flavoprotein C-terminal" evidence="6">
    <location>
        <begin position="207"/>
        <end position="420"/>
    </location>
</feature>
<dbReference type="InterPro" id="IPR035929">
    <property type="entry name" value="CoaB-like_sf"/>
</dbReference>
<feature type="binding site" evidence="3">
    <location>
        <position position="364"/>
    </location>
    <ligand>
        <name>CTP</name>
        <dbReference type="ChEBI" id="CHEBI:37563"/>
    </ligand>
</feature>
<evidence type="ECO:0000256" key="3">
    <source>
        <dbReference type="HAMAP-Rule" id="MF_02225"/>
    </source>
</evidence>
<feature type="binding site" evidence="3">
    <location>
        <position position="302"/>
    </location>
    <ligand>
        <name>CTP</name>
        <dbReference type="ChEBI" id="CHEBI:37563"/>
    </ligand>
</feature>
<dbReference type="EC" id="4.1.1.36" evidence="3"/>
<feature type="region of interest" description="Phosphopantothenoylcysteine decarboxylase" evidence="3">
    <location>
        <begin position="1"/>
        <end position="209"/>
    </location>
</feature>
<keyword evidence="3" id="KW-0460">Magnesium</keyword>
<dbReference type="InterPro" id="IPR003382">
    <property type="entry name" value="Flavoprotein"/>
</dbReference>
<evidence type="ECO:0000256" key="1">
    <source>
        <dbReference type="ARBA" id="ARBA00022793"/>
    </source>
</evidence>
<sequence length="426" mass="45068">MALNATGRASQPGGLSHAKPRVLFGVTGGIAAYKAVTAVRRLRQWGADVTVVPTRSALQMVGKTTWEAISGNQVRVEVWEDAADVVHVNTGASADLFVVAPATANTIAKFAHGLADNLLTNSALVATCPRLIAPAMHTQMWEHPATVANIELLTKHGWELIGPEVGQLTGADSGAGRMSEPEVIADRAIEILETQGYRSQYVGEPTGKTWVISAGGTHEAIDPVRYIANHSTGIMGVELANAALRAGHRVKLVGANISEQVRDTCLSGIEFVNVVSASDVYEQMDRLAASADVVIMAAAISDFRVASSATKIKRGRGLDLTFEENPDILHDLATNRRKNAQCVVGFAAETGDETHTYLEYGQQKAQRKGADLLVVNQVGNSAGFGDVDTTVSVVTGAGEIIKEYSGTKSQVATGIVSVIDQWCTNA</sequence>
<feature type="binding site" evidence="3">
    <location>
        <position position="368"/>
    </location>
    <ligand>
        <name>CTP</name>
        <dbReference type="ChEBI" id="CHEBI:37563"/>
    </ligand>
</feature>
<dbReference type="GO" id="GO:0004633">
    <property type="term" value="F:phosphopantothenoylcysteine decarboxylase activity"/>
    <property type="evidence" value="ECO:0007669"/>
    <property type="project" value="UniProtKB-EC"/>
</dbReference>
<dbReference type="EC" id="6.3.2.5" evidence="3"/>
<keyword evidence="1 3" id="KW-0210">Decarboxylase</keyword>
<keyword evidence="8" id="KW-1185">Reference proteome</keyword>
<dbReference type="SUPFAM" id="SSF102645">
    <property type="entry name" value="CoaB-like"/>
    <property type="match status" value="1"/>
</dbReference>
<keyword evidence="3" id="KW-0479">Metal-binding</keyword>
<dbReference type="NCBIfam" id="TIGR00521">
    <property type="entry name" value="coaBC_dfp"/>
    <property type="match status" value="1"/>
</dbReference>
<comment type="catalytic activity">
    <reaction evidence="3 4">
        <text>N-[(R)-4-phosphopantothenoyl]-L-cysteine + H(+) = (R)-4'-phosphopantetheine + CO2</text>
        <dbReference type="Rhea" id="RHEA:16793"/>
        <dbReference type="ChEBI" id="CHEBI:15378"/>
        <dbReference type="ChEBI" id="CHEBI:16526"/>
        <dbReference type="ChEBI" id="CHEBI:59458"/>
        <dbReference type="ChEBI" id="CHEBI:61723"/>
        <dbReference type="EC" id="4.1.1.36"/>
    </reaction>
</comment>
<dbReference type="InterPro" id="IPR036551">
    <property type="entry name" value="Flavin_trans-like"/>
</dbReference>
<comment type="pathway">
    <text evidence="3 4">Cofactor biosynthesis; coenzyme A biosynthesis; CoA from (R)-pantothenate: step 2/5.</text>
</comment>
<keyword evidence="3 4" id="KW-0436">Ligase</keyword>
<keyword evidence="3 4" id="KW-0285">Flavoprotein</keyword>
<comment type="catalytic activity">
    <reaction evidence="3 4">
        <text>(R)-4'-phosphopantothenate + L-cysteine + CTP = N-[(R)-4-phosphopantothenoyl]-L-cysteine + CMP + diphosphate + H(+)</text>
        <dbReference type="Rhea" id="RHEA:19397"/>
        <dbReference type="ChEBI" id="CHEBI:10986"/>
        <dbReference type="ChEBI" id="CHEBI:15378"/>
        <dbReference type="ChEBI" id="CHEBI:33019"/>
        <dbReference type="ChEBI" id="CHEBI:35235"/>
        <dbReference type="ChEBI" id="CHEBI:37563"/>
        <dbReference type="ChEBI" id="CHEBI:59458"/>
        <dbReference type="ChEBI" id="CHEBI:60377"/>
        <dbReference type="EC" id="6.3.2.5"/>
    </reaction>
</comment>
<dbReference type="PANTHER" id="PTHR14359">
    <property type="entry name" value="HOMO-OLIGOMERIC FLAVIN CONTAINING CYS DECARBOXYLASE FAMILY"/>
    <property type="match status" value="1"/>
</dbReference>
<evidence type="ECO:0000259" key="5">
    <source>
        <dbReference type="Pfam" id="PF02441"/>
    </source>
</evidence>
<feature type="binding site" evidence="3">
    <location>
        <position position="311"/>
    </location>
    <ligand>
        <name>CTP</name>
        <dbReference type="ChEBI" id="CHEBI:37563"/>
    </ligand>
</feature>
<dbReference type="InterPro" id="IPR005252">
    <property type="entry name" value="CoaBC"/>
</dbReference>
<evidence type="ECO:0000256" key="4">
    <source>
        <dbReference type="RuleBase" id="RU364078"/>
    </source>
</evidence>
<evidence type="ECO:0000259" key="6">
    <source>
        <dbReference type="Pfam" id="PF04127"/>
    </source>
</evidence>
<evidence type="ECO:0000256" key="2">
    <source>
        <dbReference type="ARBA" id="ARBA00023239"/>
    </source>
</evidence>
<dbReference type="InterPro" id="IPR007085">
    <property type="entry name" value="DNA/pantothenate-metab_flavo_C"/>
</dbReference>
<reference evidence="7 8" key="1">
    <citation type="submission" date="2021-02" db="EMBL/GenBank/DDBJ databases">
        <title>Complete Genome Sequence of Arcanobacterium phocisimile strain DSM 26142T from a harbour seal.</title>
        <authorList>
            <person name="Borowiak M."/>
            <person name="Alssahen M."/>
            <person name="Malorny B."/>
            <person name="Laemmler C."/>
            <person name="Siebert U."/>
            <person name="Ploetz M."/>
            <person name="Abdulmawjood A."/>
        </authorList>
    </citation>
    <scope>NUCLEOTIDE SEQUENCE [LARGE SCALE GENOMIC DNA]</scope>
    <source>
        <strain evidence="7 8">DSM 26142</strain>
    </source>
</reference>
<feature type="binding site" evidence="3">
    <location>
        <begin position="326"/>
        <end position="329"/>
    </location>
    <ligand>
        <name>CTP</name>
        <dbReference type="ChEBI" id="CHEBI:37563"/>
    </ligand>
</feature>
<dbReference type="Proteomes" id="UP000602653">
    <property type="component" value="Chromosome"/>
</dbReference>